<organism evidence="2 3">
    <name type="scientific">Pararhizobium mangrovi</name>
    <dbReference type="NCBI Taxonomy" id="2590452"/>
    <lineage>
        <taxon>Bacteria</taxon>
        <taxon>Pseudomonadati</taxon>
        <taxon>Pseudomonadota</taxon>
        <taxon>Alphaproteobacteria</taxon>
        <taxon>Hyphomicrobiales</taxon>
        <taxon>Rhizobiaceae</taxon>
        <taxon>Rhizobium/Agrobacterium group</taxon>
        <taxon>Pararhizobium</taxon>
    </lineage>
</organism>
<gene>
    <name evidence="2" type="ORF">FJU11_15130</name>
</gene>
<reference evidence="2 3" key="1">
    <citation type="submission" date="2019-06" db="EMBL/GenBank/DDBJ databases">
        <authorList>
            <person name="Li M."/>
        </authorList>
    </citation>
    <scope>NUCLEOTIDE SEQUENCE [LARGE SCALE GENOMIC DNA]</scope>
    <source>
        <strain evidence="2 3">BGMRC6574</strain>
    </source>
</reference>
<protein>
    <submittedName>
        <fullName evidence="2">Uncharacterized protein</fullName>
    </submittedName>
</protein>
<dbReference type="AlphaFoldDB" id="A0A506U0A7"/>
<keyword evidence="1" id="KW-0812">Transmembrane</keyword>
<evidence type="ECO:0000313" key="3">
    <source>
        <dbReference type="Proteomes" id="UP000320314"/>
    </source>
</evidence>
<sequence>MPSRQNAKFFAYHPGTSSLSIAGRTISLPKNRFARISVGCLFVLGGIFSFLPVLGIWMLPLGLLILSQDFAFVRRHRRKFAVRWSRWRQRRAGQQQG</sequence>
<feature type="transmembrane region" description="Helical" evidence="1">
    <location>
        <begin position="33"/>
        <end position="51"/>
    </location>
</feature>
<proteinExistence type="predicted"/>
<keyword evidence="3" id="KW-1185">Reference proteome</keyword>
<keyword evidence="1" id="KW-1133">Transmembrane helix</keyword>
<keyword evidence="1" id="KW-0472">Membrane</keyword>
<name>A0A506U0A7_9HYPH</name>
<dbReference type="EMBL" id="VHLH01000031">
    <property type="protein sequence ID" value="TPW26405.1"/>
    <property type="molecule type" value="Genomic_DNA"/>
</dbReference>
<dbReference type="RefSeq" id="WP_141167917.1">
    <property type="nucleotide sequence ID" value="NZ_VHLH01000031.1"/>
</dbReference>
<evidence type="ECO:0000313" key="2">
    <source>
        <dbReference type="EMBL" id="TPW26405.1"/>
    </source>
</evidence>
<evidence type="ECO:0000256" key="1">
    <source>
        <dbReference type="SAM" id="Phobius"/>
    </source>
</evidence>
<accession>A0A506U0A7</accession>
<dbReference type="Proteomes" id="UP000320314">
    <property type="component" value="Unassembled WGS sequence"/>
</dbReference>
<dbReference type="OrthoDB" id="5959103at2"/>
<comment type="caution">
    <text evidence="2">The sequence shown here is derived from an EMBL/GenBank/DDBJ whole genome shotgun (WGS) entry which is preliminary data.</text>
</comment>